<dbReference type="PANTHER" id="PTHR46250">
    <property type="entry name" value="MYB/SANT-LIKE DNA-BINDING DOMAIN PROTEIN-RELATED"/>
    <property type="match status" value="1"/>
</dbReference>
<dbReference type="Proteomes" id="UP001153555">
    <property type="component" value="Unassembled WGS sequence"/>
</dbReference>
<sequence length="203" mass="23135">MMIETTDEAWEDYVKIDGNARLMRRKSWPFYYDWIEIFGKDRATGQQAEDIFDAVSNVNLSGSARPDSQPEYMNDINYETPEYFNDTMSESNLQSSAGTKKSIGRKRKSSETTDPLCEVMKSFSENTSARLMEIATRLGYDYDVSRARKDVFSVVCGIEGLNLQEQLLVSKILVKNPDEMDLFLSLGVQARAEFVRMKLAGNI</sequence>
<reference evidence="2" key="1">
    <citation type="submission" date="2019-12" db="EMBL/GenBank/DDBJ databases">
        <authorList>
            <person name="Scholes J."/>
        </authorList>
    </citation>
    <scope>NUCLEOTIDE SEQUENCE</scope>
</reference>
<evidence type="ECO:0000256" key="1">
    <source>
        <dbReference type="SAM" id="MobiDB-lite"/>
    </source>
</evidence>
<dbReference type="EMBL" id="CACSLK010031655">
    <property type="protein sequence ID" value="CAA0839911.1"/>
    <property type="molecule type" value="Genomic_DNA"/>
</dbReference>
<dbReference type="OrthoDB" id="913683at2759"/>
<dbReference type="AlphaFoldDB" id="A0A9N7RSP8"/>
<gene>
    <name evidence="2" type="ORF">SHERM_06374</name>
</gene>
<name>A0A9N7RSP8_STRHE</name>
<proteinExistence type="predicted"/>
<dbReference type="PANTHER" id="PTHR46250:SF15">
    <property type="entry name" value="OS01G0523800 PROTEIN"/>
    <property type="match status" value="1"/>
</dbReference>
<keyword evidence="3" id="KW-1185">Reference proteome</keyword>
<organism evidence="2 3">
    <name type="scientific">Striga hermonthica</name>
    <name type="common">Purple witchweed</name>
    <name type="synonym">Buchnera hermonthica</name>
    <dbReference type="NCBI Taxonomy" id="68872"/>
    <lineage>
        <taxon>Eukaryota</taxon>
        <taxon>Viridiplantae</taxon>
        <taxon>Streptophyta</taxon>
        <taxon>Embryophyta</taxon>
        <taxon>Tracheophyta</taxon>
        <taxon>Spermatophyta</taxon>
        <taxon>Magnoliopsida</taxon>
        <taxon>eudicotyledons</taxon>
        <taxon>Gunneridae</taxon>
        <taxon>Pentapetalae</taxon>
        <taxon>asterids</taxon>
        <taxon>lamiids</taxon>
        <taxon>Lamiales</taxon>
        <taxon>Orobanchaceae</taxon>
        <taxon>Buchnereae</taxon>
        <taxon>Striga</taxon>
    </lineage>
</organism>
<feature type="region of interest" description="Disordered" evidence="1">
    <location>
        <begin position="89"/>
        <end position="113"/>
    </location>
</feature>
<comment type="caution">
    <text evidence="2">The sequence shown here is derived from an EMBL/GenBank/DDBJ whole genome shotgun (WGS) entry which is preliminary data.</text>
</comment>
<accession>A0A9N7RSP8</accession>
<evidence type="ECO:0000313" key="3">
    <source>
        <dbReference type="Proteomes" id="UP001153555"/>
    </source>
</evidence>
<evidence type="ECO:0000313" key="2">
    <source>
        <dbReference type="EMBL" id="CAA0839911.1"/>
    </source>
</evidence>
<protein>
    <submittedName>
        <fullName evidence="2">Uncharacterized protein</fullName>
    </submittedName>
</protein>
<feature type="compositionally biased region" description="Polar residues" evidence="1">
    <location>
        <begin position="89"/>
        <end position="99"/>
    </location>
</feature>